<sequence>MSKEYNLRIYERDHLYPQSISYYLVFLCLPLDKNPYIINRWSVMFFGDQFFWARKTDILEKSFRGWFKKWSTNKNARLKLYYQFEKDRKKTFEQTSKLKLIDVKKIDKEYLLKVRFSAIGLAVDHLKYAEYTVDLFDDYVATIFKEKVNSLSKRELSAPDLATLVYPATLSTVAAYHKEILQLSLRRSASKVDILKVVNKFDWVKMSWDGSGELTSDVVAKDVALEKKKAMVARRRELNDLKLTAIKVKRERKRILAKYKIPLARFKVYFDLLDKFNLYHDYRKEIQMRSNQVIYRVLREVSRRFKIAFNDLMYYENQEVENLLLREQFVLEKIIKKRKQGMLWYFNSGKLYKYEGIRVKAVADKLVWSHHKNQSAEIKGLVAGKGKCKGRAFVTKDAKEANAKIVEGEILVTTTTLPDALPAMKRAGAIVTDDGGATCHAAIVSRELGKPCIVGTKFATSIIKNGDLIEVDAEHGVVRILN</sequence>
<dbReference type="PANTHER" id="PTHR43030:SF1">
    <property type="entry name" value="PHOSPHOENOLPYRUVATE SYNTHASE"/>
    <property type="match status" value="1"/>
</dbReference>
<dbReference type="InterPro" id="IPR008279">
    <property type="entry name" value="PEP-util_enz_mobile_dom"/>
</dbReference>
<dbReference type="Proteomes" id="UP000177907">
    <property type="component" value="Unassembled WGS sequence"/>
</dbReference>
<evidence type="ECO:0000256" key="3">
    <source>
        <dbReference type="ARBA" id="ARBA00022840"/>
    </source>
</evidence>
<dbReference type="EMBL" id="MFQZ01000002">
    <property type="protein sequence ID" value="OGH88444.1"/>
    <property type="molecule type" value="Genomic_DNA"/>
</dbReference>
<evidence type="ECO:0000259" key="4">
    <source>
        <dbReference type="Pfam" id="PF00391"/>
    </source>
</evidence>
<evidence type="ECO:0000313" key="5">
    <source>
        <dbReference type="EMBL" id="OGH88444.1"/>
    </source>
</evidence>
<organism evidence="5 6">
    <name type="scientific">Candidatus Magasanikbacteria bacterium RIFOXYC2_FULL_42_28</name>
    <dbReference type="NCBI Taxonomy" id="1798704"/>
    <lineage>
        <taxon>Bacteria</taxon>
        <taxon>Candidatus Magasanikiibacteriota</taxon>
    </lineage>
</organism>
<dbReference type="GO" id="GO:0005524">
    <property type="term" value="F:ATP binding"/>
    <property type="evidence" value="ECO:0007669"/>
    <property type="project" value="UniProtKB-KW"/>
</dbReference>
<dbReference type="SUPFAM" id="SSF52009">
    <property type="entry name" value="Phosphohistidine domain"/>
    <property type="match status" value="1"/>
</dbReference>
<dbReference type="STRING" id="1798704.A3J93_04240"/>
<gene>
    <name evidence="5" type="ORF">A3J93_04240</name>
</gene>
<dbReference type="InterPro" id="IPR006319">
    <property type="entry name" value="PEP_synth"/>
</dbReference>
<dbReference type="Pfam" id="PF00391">
    <property type="entry name" value="PEP-utilizers"/>
    <property type="match status" value="1"/>
</dbReference>
<accession>A0A1F6NXR1</accession>
<dbReference type="GO" id="GO:0008986">
    <property type="term" value="F:pyruvate, water dikinase activity"/>
    <property type="evidence" value="ECO:0007669"/>
    <property type="project" value="InterPro"/>
</dbReference>
<dbReference type="AlphaFoldDB" id="A0A1F6NXR1"/>
<proteinExistence type="inferred from homology"/>
<dbReference type="InterPro" id="IPR036637">
    <property type="entry name" value="Phosphohistidine_dom_sf"/>
</dbReference>
<protein>
    <recommendedName>
        <fullName evidence="4">PEP-utilising enzyme mobile domain-containing protein</fullName>
    </recommendedName>
</protein>
<comment type="similarity">
    <text evidence="1">Belongs to the PEP-utilizing enzyme family.</text>
</comment>
<dbReference type="InterPro" id="IPR018274">
    <property type="entry name" value="PEP_util_AS"/>
</dbReference>
<evidence type="ECO:0000256" key="1">
    <source>
        <dbReference type="ARBA" id="ARBA00007837"/>
    </source>
</evidence>
<dbReference type="PANTHER" id="PTHR43030">
    <property type="entry name" value="PHOSPHOENOLPYRUVATE SYNTHASE"/>
    <property type="match status" value="1"/>
</dbReference>
<dbReference type="Gene3D" id="3.50.30.10">
    <property type="entry name" value="Phosphohistidine domain"/>
    <property type="match status" value="1"/>
</dbReference>
<comment type="caution">
    <text evidence="5">The sequence shown here is derived from an EMBL/GenBank/DDBJ whole genome shotgun (WGS) entry which is preliminary data.</text>
</comment>
<name>A0A1F6NXR1_9BACT</name>
<keyword evidence="2" id="KW-0547">Nucleotide-binding</keyword>
<evidence type="ECO:0000256" key="2">
    <source>
        <dbReference type="ARBA" id="ARBA00022741"/>
    </source>
</evidence>
<feature type="domain" description="PEP-utilising enzyme mobile" evidence="4">
    <location>
        <begin position="407"/>
        <end position="476"/>
    </location>
</feature>
<reference evidence="5 6" key="1">
    <citation type="journal article" date="2016" name="Nat. Commun.">
        <title>Thousands of microbial genomes shed light on interconnected biogeochemical processes in an aquifer system.</title>
        <authorList>
            <person name="Anantharaman K."/>
            <person name="Brown C.T."/>
            <person name="Hug L.A."/>
            <person name="Sharon I."/>
            <person name="Castelle C.J."/>
            <person name="Probst A.J."/>
            <person name="Thomas B.C."/>
            <person name="Singh A."/>
            <person name="Wilkins M.J."/>
            <person name="Karaoz U."/>
            <person name="Brodie E.L."/>
            <person name="Williams K.H."/>
            <person name="Hubbard S.S."/>
            <person name="Banfield J.F."/>
        </authorList>
    </citation>
    <scope>NUCLEOTIDE SEQUENCE [LARGE SCALE GENOMIC DNA]</scope>
</reference>
<evidence type="ECO:0000313" key="6">
    <source>
        <dbReference type="Proteomes" id="UP000177907"/>
    </source>
</evidence>
<keyword evidence="3" id="KW-0067">ATP-binding</keyword>
<dbReference type="PROSITE" id="PS00370">
    <property type="entry name" value="PEP_ENZYMES_PHOS_SITE"/>
    <property type="match status" value="1"/>
</dbReference>